<evidence type="ECO:0000259" key="1">
    <source>
        <dbReference type="Pfam" id="PF19502"/>
    </source>
</evidence>
<dbReference type="Pfam" id="PF19502">
    <property type="entry name" value="DUF6036"/>
    <property type="match status" value="1"/>
</dbReference>
<accession>A0A1J4SF26</accession>
<dbReference type="Gene3D" id="3.30.460.40">
    <property type="match status" value="1"/>
</dbReference>
<dbReference type="Proteomes" id="UP000182278">
    <property type="component" value="Unassembled WGS sequence"/>
</dbReference>
<evidence type="ECO:0000313" key="3">
    <source>
        <dbReference type="Proteomes" id="UP000182278"/>
    </source>
</evidence>
<feature type="domain" description="DUF6036" evidence="1">
    <location>
        <begin position="23"/>
        <end position="170"/>
    </location>
</feature>
<dbReference type="STRING" id="1817893.AUJ66_03915"/>
<reference evidence="2 3" key="1">
    <citation type="journal article" date="2016" name="Environ. Microbiol.">
        <title>Genomic resolution of a cold subsurface aquifer community provides metabolic insights for novel microbes adapted to high CO concentrations.</title>
        <authorList>
            <person name="Probst A.J."/>
            <person name="Castelle C.J."/>
            <person name="Singh A."/>
            <person name="Brown C.T."/>
            <person name="Anantharaman K."/>
            <person name="Sharon I."/>
            <person name="Hug L.A."/>
            <person name="Burstein D."/>
            <person name="Emerson J.B."/>
            <person name="Thomas B.C."/>
            <person name="Banfield J.F."/>
        </authorList>
    </citation>
    <scope>NUCLEOTIDE SEQUENCE [LARGE SCALE GENOMIC DNA]</scope>
    <source>
        <strain evidence="2">CG1_02_38_46</strain>
    </source>
</reference>
<dbReference type="InterPro" id="IPR043519">
    <property type="entry name" value="NT_sf"/>
</dbReference>
<protein>
    <recommendedName>
        <fullName evidence="1">DUF6036 domain-containing protein</fullName>
    </recommendedName>
</protein>
<comment type="caution">
    <text evidence="2">The sequence shown here is derived from an EMBL/GenBank/DDBJ whole genome shotgun (WGS) entry which is preliminary data.</text>
</comment>
<evidence type="ECO:0000313" key="2">
    <source>
        <dbReference type="EMBL" id="OIN97252.1"/>
    </source>
</evidence>
<proteinExistence type="predicted"/>
<dbReference type="InterPro" id="IPR045792">
    <property type="entry name" value="DUF6036"/>
</dbReference>
<dbReference type="AlphaFoldDB" id="A0A1J4SF26"/>
<gene>
    <name evidence="2" type="ORF">AUJ66_03915</name>
</gene>
<sequence>MRQNKIKHLFNPLEALLKFLSALGVKNVIIGGIAASLLGKTRFTADIDGLIFLSDKELENFLKKAGNYGLLPRIKNVLEFVQKNRVILLKHKDSGINIDLSLGLIPFEFEVLNHAHPFKIGNIVLYLPTPEDLIIMKAVAHRPQDLEDIRSILEVNLNIDFKRIKYWVKEFAKVLEMPEIFDDLKKLISHAGG</sequence>
<name>A0A1J4SF26_9BACT</name>
<dbReference type="EMBL" id="MNUO01000056">
    <property type="protein sequence ID" value="OIN97252.1"/>
    <property type="molecule type" value="Genomic_DNA"/>
</dbReference>
<dbReference type="SUPFAM" id="SSF81301">
    <property type="entry name" value="Nucleotidyltransferase"/>
    <property type="match status" value="1"/>
</dbReference>
<organism evidence="2 3">
    <name type="scientific">Candidatus Desantisbacteria bacterium CG1_02_38_46</name>
    <dbReference type="NCBI Taxonomy" id="1817893"/>
    <lineage>
        <taxon>Bacteria</taxon>
        <taxon>Candidatus Desantisiibacteriota</taxon>
    </lineage>
</organism>